<evidence type="ECO:0000313" key="2">
    <source>
        <dbReference type="EMBL" id="PKW27798.1"/>
    </source>
</evidence>
<gene>
    <name evidence="2" type="ORF">ATL31_2649</name>
</gene>
<proteinExistence type="predicted"/>
<protein>
    <submittedName>
        <fullName evidence="2">Uncharacterized protein</fullName>
    </submittedName>
</protein>
<name>A0A2N3YLW5_9MICO</name>
<comment type="caution">
    <text evidence="2">The sequence shown here is derived from an EMBL/GenBank/DDBJ whole genome shotgun (WGS) entry which is preliminary data.</text>
</comment>
<dbReference type="AlphaFoldDB" id="A0A2N3YLW5"/>
<reference evidence="2 3" key="1">
    <citation type="submission" date="2017-12" db="EMBL/GenBank/DDBJ databases">
        <title>Sequencing the genomes of 1000 Actinobacteria strains.</title>
        <authorList>
            <person name="Klenk H.-P."/>
        </authorList>
    </citation>
    <scope>NUCLEOTIDE SEQUENCE [LARGE SCALE GENOMIC DNA]</scope>
    <source>
        <strain evidence="2 3">DSM 12806</strain>
    </source>
</reference>
<organism evidence="2 3">
    <name type="scientific">Phycicoccus duodecadis</name>
    <dbReference type="NCBI Taxonomy" id="173053"/>
    <lineage>
        <taxon>Bacteria</taxon>
        <taxon>Bacillati</taxon>
        <taxon>Actinomycetota</taxon>
        <taxon>Actinomycetes</taxon>
        <taxon>Micrococcales</taxon>
        <taxon>Intrasporangiaceae</taxon>
        <taxon>Phycicoccus</taxon>
    </lineage>
</organism>
<keyword evidence="3" id="KW-1185">Reference proteome</keyword>
<accession>A0A2N3YLW5</accession>
<sequence>MPVLRTALVTLVAGSAAAAVAAGVVVTTPSASAAPAPLAAVSALQAGESIPSDGAGLPRIRPARQWWKDLTDAERTCLTDAKITRPVGPLDDAERAALRAKVEAAAASCDVTLPVAKGRAFWGGLTDTQRTCLKTAGVNRPWGPMTKEQRQQVRADLEAAAKTCGVTLPERKAAGSPAT</sequence>
<dbReference type="EMBL" id="PJNE01000001">
    <property type="protein sequence ID" value="PKW27798.1"/>
    <property type="molecule type" value="Genomic_DNA"/>
</dbReference>
<evidence type="ECO:0000256" key="1">
    <source>
        <dbReference type="SAM" id="SignalP"/>
    </source>
</evidence>
<feature type="signal peptide" evidence="1">
    <location>
        <begin position="1"/>
        <end position="21"/>
    </location>
</feature>
<feature type="chain" id="PRO_5038663350" evidence="1">
    <location>
        <begin position="22"/>
        <end position="179"/>
    </location>
</feature>
<keyword evidence="1" id="KW-0732">Signal</keyword>
<dbReference type="RefSeq" id="WP_245862434.1">
    <property type="nucleotide sequence ID" value="NZ_PJNE01000001.1"/>
</dbReference>
<dbReference type="Proteomes" id="UP000233781">
    <property type="component" value="Unassembled WGS sequence"/>
</dbReference>
<evidence type="ECO:0000313" key="3">
    <source>
        <dbReference type="Proteomes" id="UP000233781"/>
    </source>
</evidence>